<reference evidence="2" key="1">
    <citation type="journal article" date="2023" name="Mol. Phylogenet. Evol.">
        <title>Genome-scale phylogeny and comparative genomics of the fungal order Sordariales.</title>
        <authorList>
            <person name="Hensen N."/>
            <person name="Bonometti L."/>
            <person name="Westerberg I."/>
            <person name="Brannstrom I.O."/>
            <person name="Guillou S."/>
            <person name="Cros-Aarteil S."/>
            <person name="Calhoun S."/>
            <person name="Haridas S."/>
            <person name="Kuo A."/>
            <person name="Mondo S."/>
            <person name="Pangilinan J."/>
            <person name="Riley R."/>
            <person name="LaButti K."/>
            <person name="Andreopoulos B."/>
            <person name="Lipzen A."/>
            <person name="Chen C."/>
            <person name="Yan M."/>
            <person name="Daum C."/>
            <person name="Ng V."/>
            <person name="Clum A."/>
            <person name="Steindorff A."/>
            <person name="Ohm R.A."/>
            <person name="Martin F."/>
            <person name="Silar P."/>
            <person name="Natvig D.O."/>
            <person name="Lalanne C."/>
            <person name="Gautier V."/>
            <person name="Ament-Velasquez S.L."/>
            <person name="Kruys A."/>
            <person name="Hutchinson M.I."/>
            <person name="Powell A.J."/>
            <person name="Barry K."/>
            <person name="Miller A.N."/>
            <person name="Grigoriev I.V."/>
            <person name="Debuchy R."/>
            <person name="Gladieux P."/>
            <person name="Hiltunen Thoren M."/>
            <person name="Johannesson H."/>
        </authorList>
    </citation>
    <scope>NUCLEOTIDE SEQUENCE</scope>
    <source>
        <strain evidence="2">CBS 958.72</strain>
    </source>
</reference>
<dbReference type="EMBL" id="JAULSN010000003">
    <property type="protein sequence ID" value="KAK3375596.1"/>
    <property type="molecule type" value="Genomic_DNA"/>
</dbReference>
<dbReference type="Proteomes" id="UP001287356">
    <property type="component" value="Unassembled WGS sequence"/>
</dbReference>
<reference evidence="2" key="2">
    <citation type="submission" date="2023-06" db="EMBL/GenBank/DDBJ databases">
        <authorList>
            <consortium name="Lawrence Berkeley National Laboratory"/>
            <person name="Haridas S."/>
            <person name="Hensen N."/>
            <person name="Bonometti L."/>
            <person name="Westerberg I."/>
            <person name="Brannstrom I.O."/>
            <person name="Guillou S."/>
            <person name="Cros-Aarteil S."/>
            <person name="Calhoun S."/>
            <person name="Kuo A."/>
            <person name="Mondo S."/>
            <person name="Pangilinan J."/>
            <person name="Riley R."/>
            <person name="Labutti K."/>
            <person name="Andreopoulos B."/>
            <person name="Lipzen A."/>
            <person name="Chen C."/>
            <person name="Yanf M."/>
            <person name="Daum C."/>
            <person name="Ng V."/>
            <person name="Clum A."/>
            <person name="Steindorff A."/>
            <person name="Ohm R."/>
            <person name="Martin F."/>
            <person name="Silar P."/>
            <person name="Natvig D."/>
            <person name="Lalanne C."/>
            <person name="Gautier V."/>
            <person name="Ament-Velasquez S.L."/>
            <person name="Kruys A."/>
            <person name="Hutchinson M.I."/>
            <person name="Powell A.J."/>
            <person name="Barry K."/>
            <person name="Miller A.N."/>
            <person name="Grigoriev I.V."/>
            <person name="Debuchy R."/>
            <person name="Gladieux P."/>
            <person name="Thoren M.H."/>
            <person name="Johannesson H."/>
        </authorList>
    </citation>
    <scope>NUCLEOTIDE SEQUENCE</scope>
    <source>
        <strain evidence="2">CBS 958.72</strain>
    </source>
</reference>
<comment type="caution">
    <text evidence="2">The sequence shown here is derived from an EMBL/GenBank/DDBJ whole genome shotgun (WGS) entry which is preliminary data.</text>
</comment>
<dbReference type="AlphaFoldDB" id="A0AAE0N9D7"/>
<organism evidence="2 3">
    <name type="scientific">Lasiosphaeria ovina</name>
    <dbReference type="NCBI Taxonomy" id="92902"/>
    <lineage>
        <taxon>Eukaryota</taxon>
        <taxon>Fungi</taxon>
        <taxon>Dikarya</taxon>
        <taxon>Ascomycota</taxon>
        <taxon>Pezizomycotina</taxon>
        <taxon>Sordariomycetes</taxon>
        <taxon>Sordariomycetidae</taxon>
        <taxon>Sordariales</taxon>
        <taxon>Lasiosphaeriaceae</taxon>
        <taxon>Lasiosphaeria</taxon>
    </lineage>
</organism>
<feature type="region of interest" description="Disordered" evidence="1">
    <location>
        <begin position="35"/>
        <end position="60"/>
    </location>
</feature>
<keyword evidence="3" id="KW-1185">Reference proteome</keyword>
<evidence type="ECO:0000313" key="2">
    <source>
        <dbReference type="EMBL" id="KAK3375596.1"/>
    </source>
</evidence>
<feature type="compositionally biased region" description="Polar residues" evidence="1">
    <location>
        <begin position="48"/>
        <end position="59"/>
    </location>
</feature>
<accession>A0AAE0N9D7</accession>
<proteinExistence type="predicted"/>
<protein>
    <submittedName>
        <fullName evidence="2">Uncharacterized protein</fullName>
    </submittedName>
</protein>
<sequence>MQAAVASVGARLLSEIDEASLDEILASLRTGLASTTPNRNHAGEDSHANNAVPTRSSSNRLKHFPIPELNDLVQRHFRATQSAPLAITGRYRELLYVLVATLITSPHDKAVAIVDFDGRFDPERLLATAPAGEFPHVRLAVKPGDLDHVHILRATRGGVAHIANCLASLEQYMLYRPHRSRAREWWGTVVIGGGLNPAGTAAAAASAQMAVTADWKGWLRVDRAETQSFGDMPVDEALADRDERQNTVDDAGWVATSPWGAFTFGTRGHP</sequence>
<name>A0AAE0N9D7_9PEZI</name>
<gene>
    <name evidence="2" type="ORF">B0T24DRAFT_203907</name>
</gene>
<evidence type="ECO:0000313" key="3">
    <source>
        <dbReference type="Proteomes" id="UP001287356"/>
    </source>
</evidence>
<evidence type="ECO:0000256" key="1">
    <source>
        <dbReference type="SAM" id="MobiDB-lite"/>
    </source>
</evidence>